<dbReference type="AlphaFoldDB" id="A0A1F7UUX0"/>
<proteinExistence type="predicted"/>
<organism evidence="2 3">
    <name type="scientific">Candidatus Uhrbacteria bacterium RIFCSPLOWO2_01_FULL_47_25</name>
    <dbReference type="NCBI Taxonomy" id="1802402"/>
    <lineage>
        <taxon>Bacteria</taxon>
        <taxon>Candidatus Uhriibacteriota</taxon>
    </lineage>
</organism>
<accession>A0A1F7UUX0</accession>
<reference evidence="2 3" key="1">
    <citation type="journal article" date="2016" name="Nat. Commun.">
        <title>Thousands of microbial genomes shed light on interconnected biogeochemical processes in an aquifer system.</title>
        <authorList>
            <person name="Anantharaman K."/>
            <person name="Brown C.T."/>
            <person name="Hug L.A."/>
            <person name="Sharon I."/>
            <person name="Castelle C.J."/>
            <person name="Probst A.J."/>
            <person name="Thomas B.C."/>
            <person name="Singh A."/>
            <person name="Wilkins M.J."/>
            <person name="Karaoz U."/>
            <person name="Brodie E.L."/>
            <person name="Williams K.H."/>
            <person name="Hubbard S.S."/>
            <person name="Banfield J.F."/>
        </authorList>
    </citation>
    <scope>NUCLEOTIDE SEQUENCE [LARGE SCALE GENOMIC DNA]</scope>
</reference>
<evidence type="ECO:0000313" key="3">
    <source>
        <dbReference type="Proteomes" id="UP000176846"/>
    </source>
</evidence>
<feature type="region of interest" description="Disordered" evidence="1">
    <location>
        <begin position="1"/>
        <end position="66"/>
    </location>
</feature>
<name>A0A1F7UUX0_9BACT</name>
<evidence type="ECO:0000313" key="2">
    <source>
        <dbReference type="EMBL" id="OGL81518.1"/>
    </source>
</evidence>
<sequence length="66" mass="7239">MAFLTPKGAGNKNWSPRDHIIPPRKAGGHIVFVGTPPAKRKEVTPARRGQKDLNNLCGHTNTEKLI</sequence>
<dbReference type="Proteomes" id="UP000176846">
    <property type="component" value="Unassembled WGS sequence"/>
</dbReference>
<comment type="caution">
    <text evidence="2">The sequence shown here is derived from an EMBL/GenBank/DDBJ whole genome shotgun (WGS) entry which is preliminary data.</text>
</comment>
<feature type="compositionally biased region" description="Basic and acidic residues" evidence="1">
    <location>
        <begin position="39"/>
        <end position="51"/>
    </location>
</feature>
<evidence type="ECO:0000256" key="1">
    <source>
        <dbReference type="SAM" id="MobiDB-lite"/>
    </source>
</evidence>
<gene>
    <name evidence="2" type="ORF">A2936_01610</name>
</gene>
<protein>
    <submittedName>
        <fullName evidence="2">Uncharacterized protein</fullName>
    </submittedName>
</protein>
<dbReference type="EMBL" id="MGEK01000027">
    <property type="protein sequence ID" value="OGL81518.1"/>
    <property type="molecule type" value="Genomic_DNA"/>
</dbReference>